<evidence type="ECO:0000256" key="8">
    <source>
        <dbReference type="SAM" id="SignalP"/>
    </source>
</evidence>
<dbReference type="GO" id="GO:0051431">
    <property type="term" value="F:corticotropin-releasing hormone receptor 2 binding"/>
    <property type="evidence" value="ECO:0007669"/>
    <property type="project" value="InterPro"/>
</dbReference>
<dbReference type="GO" id="GO:0007189">
    <property type="term" value="P:adenylate cyclase-activating G protein-coupled receptor signaling pathway"/>
    <property type="evidence" value="ECO:0007669"/>
    <property type="project" value="TreeGrafter"/>
</dbReference>
<reference evidence="10 11" key="1">
    <citation type="journal article" date="2018" name="Nat. Ecol. Evol.">
        <title>Shark genomes provide insights into elasmobranch evolution and the origin of vertebrates.</title>
        <authorList>
            <person name="Hara Y"/>
            <person name="Yamaguchi K"/>
            <person name="Onimaru K"/>
            <person name="Kadota M"/>
            <person name="Koyanagi M"/>
            <person name="Keeley SD"/>
            <person name="Tatsumi K"/>
            <person name="Tanaka K"/>
            <person name="Motone F"/>
            <person name="Kageyama Y"/>
            <person name="Nozu R"/>
            <person name="Adachi N"/>
            <person name="Nishimura O"/>
            <person name="Nakagawa R"/>
            <person name="Tanegashima C"/>
            <person name="Kiyatake I"/>
            <person name="Matsumoto R"/>
            <person name="Murakumo K"/>
            <person name="Nishida K"/>
            <person name="Terakita A"/>
            <person name="Kuratani S"/>
            <person name="Sato K"/>
            <person name="Hyodo S Kuraku.S."/>
        </authorList>
    </citation>
    <scope>NUCLEOTIDE SEQUENCE [LARGE SCALE GENOMIC DNA]</scope>
</reference>
<evidence type="ECO:0000256" key="4">
    <source>
        <dbReference type="ARBA" id="ARBA00022525"/>
    </source>
</evidence>
<protein>
    <recommendedName>
        <fullName evidence="9">Corticotropin-releasing factor domain-containing protein</fullName>
    </recommendedName>
</protein>
<dbReference type="OMA" id="PFARYKY"/>
<evidence type="ECO:0000313" key="11">
    <source>
        <dbReference type="Proteomes" id="UP000288216"/>
    </source>
</evidence>
<evidence type="ECO:0000256" key="3">
    <source>
        <dbReference type="ARBA" id="ARBA00011328"/>
    </source>
</evidence>
<dbReference type="GO" id="GO:0009755">
    <property type="term" value="P:hormone-mediated signaling pathway"/>
    <property type="evidence" value="ECO:0007669"/>
    <property type="project" value="TreeGrafter"/>
</dbReference>
<evidence type="ECO:0000313" key="10">
    <source>
        <dbReference type="EMBL" id="GCB74241.1"/>
    </source>
</evidence>
<dbReference type="EMBL" id="BFAA01000894">
    <property type="protein sequence ID" value="GCB74241.1"/>
    <property type="molecule type" value="Genomic_DNA"/>
</dbReference>
<dbReference type="GO" id="GO:0005179">
    <property type="term" value="F:hormone activity"/>
    <property type="evidence" value="ECO:0007669"/>
    <property type="project" value="UniProtKB-KW"/>
</dbReference>
<dbReference type="InterPro" id="IPR024270">
    <property type="entry name" value="Urocortin_II/III"/>
</dbReference>
<feature type="chain" id="PRO_5019156101" description="Corticotropin-releasing factor domain-containing protein" evidence="8">
    <location>
        <begin position="25"/>
        <end position="153"/>
    </location>
</feature>
<evidence type="ECO:0000256" key="5">
    <source>
        <dbReference type="ARBA" id="ARBA00022702"/>
    </source>
</evidence>
<comment type="caution">
    <text evidence="10">The sequence shown here is derived from an EMBL/GenBank/DDBJ whole genome shotgun (WGS) entry which is preliminary data.</text>
</comment>
<dbReference type="STRING" id="75743.A0A401PMD6"/>
<dbReference type="GO" id="GO:0031669">
    <property type="term" value="P:cellular response to nutrient levels"/>
    <property type="evidence" value="ECO:0007669"/>
    <property type="project" value="TreeGrafter"/>
</dbReference>
<keyword evidence="11" id="KW-1185">Reference proteome</keyword>
<dbReference type="PANTHER" id="PTHR17575:SF1">
    <property type="entry name" value="UROCORTIN-3"/>
    <property type="match status" value="1"/>
</dbReference>
<dbReference type="AlphaFoldDB" id="A0A401PMD6"/>
<feature type="domain" description="Corticotropin-releasing factor" evidence="9">
    <location>
        <begin position="114"/>
        <end position="151"/>
    </location>
</feature>
<gene>
    <name evidence="10" type="ORF">scyTo_0003329</name>
</gene>
<accession>A0A401PMD6</accession>
<comment type="subcellular location">
    <subcellularLocation>
        <location evidence="1">Secreted</location>
    </subcellularLocation>
</comment>
<dbReference type="OrthoDB" id="9949770at2759"/>
<dbReference type="InterPro" id="IPR000187">
    <property type="entry name" value="CRF"/>
</dbReference>
<comment type="similarity">
    <text evidence="2">Belongs to the sauvagine/corticotropin-releasing factor/urotensin I family.</text>
</comment>
<evidence type="ECO:0000256" key="7">
    <source>
        <dbReference type="ARBA" id="ARBA00025160"/>
    </source>
</evidence>
<organism evidence="10 11">
    <name type="scientific">Scyliorhinus torazame</name>
    <name type="common">Cloudy catshark</name>
    <name type="synonym">Catulus torazame</name>
    <dbReference type="NCBI Taxonomy" id="75743"/>
    <lineage>
        <taxon>Eukaryota</taxon>
        <taxon>Metazoa</taxon>
        <taxon>Chordata</taxon>
        <taxon>Craniata</taxon>
        <taxon>Vertebrata</taxon>
        <taxon>Chondrichthyes</taxon>
        <taxon>Elasmobranchii</taxon>
        <taxon>Galeomorphii</taxon>
        <taxon>Galeoidea</taxon>
        <taxon>Carcharhiniformes</taxon>
        <taxon>Scyliorhinidae</taxon>
        <taxon>Scyliorhinus</taxon>
    </lineage>
</organism>
<dbReference type="GO" id="GO:0007586">
    <property type="term" value="P:digestion"/>
    <property type="evidence" value="ECO:0007669"/>
    <property type="project" value="InterPro"/>
</dbReference>
<comment type="subunit">
    <text evidence="3">Binds with high affinity to CRF receptors 2-alpha and 2-beta.</text>
</comment>
<dbReference type="PANTHER" id="PTHR17575">
    <property type="entry name" value="UROCORTIN-2 AND 3"/>
    <property type="match status" value="1"/>
</dbReference>
<comment type="function">
    <text evidence="7">Suppresses food intake, delays gastric emptying and decreases heat-induced edema. Might represent an endogenous ligand for maintaining homeostasis after stress.</text>
</comment>
<keyword evidence="4" id="KW-0964">Secreted</keyword>
<keyword evidence="6 8" id="KW-0732">Signal</keyword>
<keyword evidence="5" id="KW-0372">Hormone</keyword>
<name>A0A401PMD6_SCYTO</name>
<dbReference type="Pfam" id="PF00473">
    <property type="entry name" value="CRF"/>
    <property type="match status" value="1"/>
</dbReference>
<sequence>MINGNRDKMMSLTKLVLLLTVCCATRTSFGYRVYKINKSYSCNNELLSEVMKDEPPENPLKERSLIYLPTDSSSFAEEKEKRTLPFARYKYLNRTQLKRKMYQNNARNNRRTKFTLSLDVPTNILSILLNIAKAKSMRAKAAANARLMAQIGR</sequence>
<evidence type="ECO:0000256" key="1">
    <source>
        <dbReference type="ARBA" id="ARBA00004613"/>
    </source>
</evidence>
<dbReference type="Proteomes" id="UP000288216">
    <property type="component" value="Unassembled WGS sequence"/>
</dbReference>
<feature type="signal peptide" evidence="8">
    <location>
        <begin position="1"/>
        <end position="24"/>
    </location>
</feature>
<proteinExistence type="inferred from homology"/>
<evidence type="ECO:0000256" key="2">
    <source>
        <dbReference type="ARBA" id="ARBA00009287"/>
    </source>
</evidence>
<dbReference type="GO" id="GO:0005615">
    <property type="term" value="C:extracellular space"/>
    <property type="evidence" value="ECO:0007669"/>
    <property type="project" value="InterPro"/>
</dbReference>
<evidence type="ECO:0000259" key="9">
    <source>
        <dbReference type="Pfam" id="PF00473"/>
    </source>
</evidence>
<evidence type="ECO:0000256" key="6">
    <source>
        <dbReference type="ARBA" id="ARBA00022729"/>
    </source>
</evidence>